<dbReference type="InterPro" id="IPR004812">
    <property type="entry name" value="Efflux_drug-R_Bcr/CmlA"/>
</dbReference>
<sequence length="400" mass="43824">MKKNTVPSLLLIMILVVFPQISETIFTPALSDISKDLHVSANTAQLTLSIYFAGFALGVFFWGWLSDIIGRRPAMLWGILIYGMGSLFCYLAHSIEFLLFSRFIQAFGASTGSVITQTIIRESIDGNKRHAVFAQISAAIAFAPAVGPLVGGWVDQFFGFRSVFFTLVIMSVGIFVYTVTALPETRSVSTMNRKINVLSVFKHMIRHPKVLTFGLLIGGANGILFSYYAEAPFIFIDYFKMSPGLFGFLGIVVALSSILGAHTSKRLLNLFKPEKIINLGCLVMTIGSIILSVITLTGTQPTLLYAVTMLIAIFILFLGIGVTLPNCLSLALVDFQDVIGTAGSVFGLGYYLVVTLITWGMSQVHTGSLVEMPIYFLVLSIIMAMMSRFFIYTSHVEKTA</sequence>
<keyword evidence="6 8" id="KW-1133">Transmembrane helix</keyword>
<feature type="transmembrane region" description="Helical" evidence="8">
    <location>
        <begin position="160"/>
        <end position="183"/>
    </location>
</feature>
<feature type="transmembrane region" description="Helical" evidence="8">
    <location>
        <begin position="210"/>
        <end position="229"/>
    </location>
</feature>
<feature type="transmembrane region" description="Helical" evidence="8">
    <location>
        <begin position="99"/>
        <end position="120"/>
    </location>
</feature>
<comment type="similarity">
    <text evidence="2 8">Belongs to the major facilitator superfamily. Bcr/CmlA family.</text>
</comment>
<comment type="subcellular location">
    <subcellularLocation>
        <location evidence="1 8">Cell membrane</location>
        <topology evidence="1 8">Multi-pass membrane protein</topology>
    </subcellularLocation>
</comment>
<evidence type="ECO:0000256" key="5">
    <source>
        <dbReference type="ARBA" id="ARBA00022692"/>
    </source>
</evidence>
<dbReference type="NCBIfam" id="TIGR00710">
    <property type="entry name" value="efflux_Bcr_CflA"/>
    <property type="match status" value="1"/>
</dbReference>
<evidence type="ECO:0000256" key="6">
    <source>
        <dbReference type="ARBA" id="ARBA00022989"/>
    </source>
</evidence>
<comment type="caution">
    <text evidence="8">Lacks conserved residue(s) required for the propagation of feature annotation.</text>
</comment>
<feature type="transmembrane region" description="Helical" evidence="8">
    <location>
        <begin position="372"/>
        <end position="391"/>
    </location>
</feature>
<dbReference type="FunFam" id="1.20.1720.10:FF:000005">
    <property type="entry name" value="Bcr/CflA family efflux transporter"/>
    <property type="match status" value="1"/>
</dbReference>
<feature type="transmembrane region" description="Helical" evidence="8">
    <location>
        <begin position="303"/>
        <end position="326"/>
    </location>
</feature>
<evidence type="ECO:0000256" key="4">
    <source>
        <dbReference type="ARBA" id="ARBA00022475"/>
    </source>
</evidence>
<dbReference type="PRINTS" id="PR01036">
    <property type="entry name" value="TCRTETB"/>
</dbReference>
<dbReference type="Gene3D" id="1.20.1720.10">
    <property type="entry name" value="Multidrug resistance protein D"/>
    <property type="match status" value="1"/>
</dbReference>
<evidence type="ECO:0000256" key="2">
    <source>
        <dbReference type="ARBA" id="ARBA00006236"/>
    </source>
</evidence>
<evidence type="ECO:0000256" key="1">
    <source>
        <dbReference type="ARBA" id="ARBA00004651"/>
    </source>
</evidence>
<dbReference type="GO" id="GO:0042910">
    <property type="term" value="F:xenobiotic transmembrane transporter activity"/>
    <property type="evidence" value="ECO:0007669"/>
    <property type="project" value="InterPro"/>
</dbReference>
<feature type="transmembrane region" description="Helical" evidence="8">
    <location>
        <begin position="276"/>
        <end position="297"/>
    </location>
</feature>
<feature type="transmembrane region" description="Helical" evidence="8">
    <location>
        <begin position="241"/>
        <end position="264"/>
    </location>
</feature>
<evidence type="ECO:0000313" key="11">
    <source>
        <dbReference type="Proteomes" id="UP000014018"/>
    </source>
</evidence>
<feature type="transmembrane region" description="Helical" evidence="8">
    <location>
        <begin position="132"/>
        <end position="154"/>
    </location>
</feature>
<dbReference type="InterPro" id="IPR036259">
    <property type="entry name" value="MFS_trans_sf"/>
</dbReference>
<keyword evidence="5 8" id="KW-0812">Transmembrane</keyword>
<evidence type="ECO:0000256" key="7">
    <source>
        <dbReference type="ARBA" id="ARBA00023136"/>
    </source>
</evidence>
<proteinExistence type="inferred from homology"/>
<evidence type="ECO:0000313" key="10">
    <source>
        <dbReference type="EMBL" id="EOO24346.1"/>
    </source>
</evidence>
<evidence type="ECO:0000256" key="3">
    <source>
        <dbReference type="ARBA" id="ARBA00022448"/>
    </source>
</evidence>
<feature type="transmembrane region" description="Helical" evidence="8">
    <location>
        <begin position="338"/>
        <end position="360"/>
    </location>
</feature>
<evidence type="ECO:0000259" key="9">
    <source>
        <dbReference type="PROSITE" id="PS50850"/>
    </source>
</evidence>
<dbReference type="EMBL" id="AHFB01000175">
    <property type="protein sequence ID" value="EOO24346.1"/>
    <property type="molecule type" value="Genomic_DNA"/>
</dbReference>
<dbReference type="PANTHER" id="PTHR23502:SF137">
    <property type="entry name" value="MAJOR FACILITATOR SUPERFAMILY (MFS) TRANSPORTER-RELATED"/>
    <property type="match status" value="1"/>
</dbReference>
<feature type="transmembrane region" description="Helical" evidence="8">
    <location>
        <begin position="74"/>
        <end position="93"/>
    </location>
</feature>
<keyword evidence="4 8" id="KW-1003">Cell membrane</keyword>
<dbReference type="InterPro" id="IPR020846">
    <property type="entry name" value="MFS_dom"/>
</dbReference>
<protein>
    <recommendedName>
        <fullName evidence="8">Bcr/CflA family efflux transporter</fullName>
    </recommendedName>
</protein>
<dbReference type="PROSITE" id="PS50850">
    <property type="entry name" value="MFS"/>
    <property type="match status" value="1"/>
</dbReference>
<dbReference type="GO" id="GO:1990961">
    <property type="term" value="P:xenobiotic detoxification by transmembrane export across the plasma membrane"/>
    <property type="evidence" value="ECO:0007669"/>
    <property type="project" value="InterPro"/>
</dbReference>
<comment type="caution">
    <text evidence="10">The sequence shown here is derived from an EMBL/GenBank/DDBJ whole genome shotgun (WGS) entry which is preliminary data.</text>
</comment>
<name>A0A9W5UZ05_BACCE</name>
<reference evidence="10 11" key="1">
    <citation type="submission" date="2012-12" db="EMBL/GenBank/DDBJ databases">
        <title>The Genome Sequence of Bacillus cereus VD133.</title>
        <authorList>
            <consortium name="The Broad Institute Genome Sequencing Platform"/>
            <consortium name="The Broad Institute Genome Sequencing Center for Infectious Disease"/>
            <person name="Feldgarden M."/>
            <person name="Van der Auwera G.A."/>
            <person name="Mahillon J."/>
            <person name="Duprez V."/>
            <person name="Timmery S."/>
            <person name="Mattelet C."/>
            <person name="Dierick K."/>
            <person name="Sun M."/>
            <person name="Yu Z."/>
            <person name="Zhu L."/>
            <person name="Hu X."/>
            <person name="Shank E.B."/>
            <person name="Swiecicka I."/>
            <person name="Hansen B.M."/>
            <person name="Andrup L."/>
            <person name="Walker B."/>
            <person name="Young S.K."/>
            <person name="Zeng Q."/>
            <person name="Gargeya S."/>
            <person name="Fitzgerald M."/>
            <person name="Haas B."/>
            <person name="Abouelleil A."/>
            <person name="Alvarado L."/>
            <person name="Arachchi H.M."/>
            <person name="Berlin A.M."/>
            <person name="Chapman S.B."/>
            <person name="Dewar J."/>
            <person name="Goldberg J."/>
            <person name="Griggs A."/>
            <person name="Gujja S."/>
            <person name="Hansen M."/>
            <person name="Howarth C."/>
            <person name="Imamovic A."/>
            <person name="Larimer J."/>
            <person name="McCowan C."/>
            <person name="Murphy C."/>
            <person name="Neiman D."/>
            <person name="Pearson M."/>
            <person name="Priest M."/>
            <person name="Roberts A."/>
            <person name="Saif S."/>
            <person name="Shea T."/>
            <person name="Sisk P."/>
            <person name="Sykes S."/>
            <person name="Wortman J."/>
            <person name="Nusbaum C."/>
            <person name="Birren B."/>
        </authorList>
    </citation>
    <scope>NUCLEOTIDE SEQUENCE [LARGE SCALE GENOMIC DNA]</scope>
    <source>
        <strain evidence="10 11">VD133</strain>
    </source>
</reference>
<dbReference type="SUPFAM" id="SSF103473">
    <property type="entry name" value="MFS general substrate transporter"/>
    <property type="match status" value="1"/>
</dbReference>
<dbReference type="Pfam" id="PF07690">
    <property type="entry name" value="MFS_1"/>
    <property type="match status" value="1"/>
</dbReference>
<feature type="domain" description="Major facilitator superfamily (MFS) profile" evidence="9">
    <location>
        <begin position="8"/>
        <end position="398"/>
    </location>
</feature>
<dbReference type="InterPro" id="IPR011701">
    <property type="entry name" value="MFS"/>
</dbReference>
<dbReference type="AlphaFoldDB" id="A0A9W5UZ05"/>
<keyword evidence="3 8" id="KW-0813">Transport</keyword>
<dbReference type="CDD" id="cd17320">
    <property type="entry name" value="MFS_MdfA_MDR_like"/>
    <property type="match status" value="1"/>
</dbReference>
<dbReference type="GO" id="GO:0005886">
    <property type="term" value="C:plasma membrane"/>
    <property type="evidence" value="ECO:0007669"/>
    <property type="project" value="UniProtKB-SubCell"/>
</dbReference>
<gene>
    <name evidence="10" type="ORF">IIU_06758</name>
</gene>
<feature type="transmembrane region" description="Helical" evidence="8">
    <location>
        <begin position="48"/>
        <end position="65"/>
    </location>
</feature>
<dbReference type="Proteomes" id="UP000014018">
    <property type="component" value="Unassembled WGS sequence"/>
</dbReference>
<evidence type="ECO:0000256" key="8">
    <source>
        <dbReference type="RuleBase" id="RU365088"/>
    </source>
</evidence>
<organism evidence="10 11">
    <name type="scientific">Bacillus cereus VD133</name>
    <dbReference type="NCBI Taxonomy" id="1053233"/>
    <lineage>
        <taxon>Bacteria</taxon>
        <taxon>Bacillati</taxon>
        <taxon>Bacillota</taxon>
        <taxon>Bacilli</taxon>
        <taxon>Bacillales</taxon>
        <taxon>Bacillaceae</taxon>
        <taxon>Bacillus</taxon>
        <taxon>Bacillus cereus group</taxon>
    </lineage>
</organism>
<accession>A0A9W5UZ05</accession>
<keyword evidence="7 8" id="KW-0472">Membrane</keyword>
<dbReference type="PANTHER" id="PTHR23502">
    <property type="entry name" value="MAJOR FACILITATOR SUPERFAMILY"/>
    <property type="match status" value="1"/>
</dbReference>
<dbReference type="RefSeq" id="WP_016110454.1">
    <property type="nucleotide sequence ID" value="NZ_KB976175.1"/>
</dbReference>